<feature type="domain" description="Radical SAM core" evidence="6">
    <location>
        <begin position="62"/>
        <end position="297"/>
    </location>
</feature>
<gene>
    <name evidence="7" type="ORF">SAMN02745226_00069</name>
</gene>
<keyword evidence="3 5" id="KW-0408">Iron</keyword>
<dbReference type="PIRSF" id="PIRSF004869">
    <property type="entry name" value="PflX_prd"/>
    <property type="match status" value="1"/>
</dbReference>
<keyword evidence="1 5" id="KW-0949">S-adenosyl-L-methionine</keyword>
<evidence type="ECO:0000313" key="7">
    <source>
        <dbReference type="EMBL" id="SHN48904.1"/>
    </source>
</evidence>
<dbReference type="InterPro" id="IPR058240">
    <property type="entry name" value="rSAM_sf"/>
</dbReference>
<proteinExistence type="predicted"/>
<evidence type="ECO:0000256" key="2">
    <source>
        <dbReference type="ARBA" id="ARBA00022723"/>
    </source>
</evidence>
<dbReference type="CDD" id="cd01335">
    <property type="entry name" value="Radical_SAM"/>
    <property type="match status" value="1"/>
</dbReference>
<evidence type="ECO:0000313" key="8">
    <source>
        <dbReference type="Proteomes" id="UP000184207"/>
    </source>
</evidence>
<evidence type="ECO:0000256" key="5">
    <source>
        <dbReference type="PIRSR" id="PIRSR004869-50"/>
    </source>
</evidence>
<keyword evidence="8" id="KW-1185">Reference proteome</keyword>
<dbReference type="SFLD" id="SFLDG01099">
    <property type="entry name" value="Uncharacterised_Radical_SAM_Su"/>
    <property type="match status" value="1"/>
</dbReference>
<evidence type="ECO:0000256" key="1">
    <source>
        <dbReference type="ARBA" id="ARBA00022691"/>
    </source>
</evidence>
<dbReference type="GO" id="GO:0051536">
    <property type="term" value="F:iron-sulfur cluster binding"/>
    <property type="evidence" value="ECO:0007669"/>
    <property type="project" value="UniProtKB-KW"/>
</dbReference>
<feature type="binding site" evidence="5">
    <location>
        <position position="90"/>
    </location>
    <ligand>
        <name>[4Fe-4S] cluster</name>
        <dbReference type="ChEBI" id="CHEBI:49883"/>
        <note>4Fe-4S-S-AdoMet</note>
    </ligand>
</feature>
<name>A0A1M7RRM0_FERGO</name>
<dbReference type="AlphaFoldDB" id="A0A1M7RRM0"/>
<dbReference type="RefSeq" id="WP_072757183.1">
    <property type="nucleotide sequence ID" value="NZ_FRDJ01000001.1"/>
</dbReference>
<accession>A0A1M7RRM0</accession>
<keyword evidence="4 5" id="KW-0411">Iron-sulfur</keyword>
<dbReference type="Gene3D" id="3.20.20.70">
    <property type="entry name" value="Aldolase class I"/>
    <property type="match status" value="1"/>
</dbReference>
<protein>
    <submittedName>
        <fullName evidence="7">Putative pyruvate formate lyase activating enzyme</fullName>
    </submittedName>
</protein>
<dbReference type="OrthoDB" id="9781783at2"/>
<dbReference type="Proteomes" id="UP000184207">
    <property type="component" value="Unassembled WGS sequence"/>
</dbReference>
<sequence length="302" mass="34087">MYAPLYIEKSKDGTLEKIAKELMARLEKCDICPHVCGVNRLAGQKGFCKAKAEVEISSFGPHFGEESVLVGRNGSGTIFFTHCNMRCVFCQNFTISQLGEGMKISIEELADIMLRLQNMGCHNINLVTPTHYAPQIVSAINIAAKNGLKIPIVYNCGGYERKEIITLLDGIIDIYMPDFKYGDDENARVYSGVNNYTLYAKESLIEMQRQVGDLIVDEYGIAVKGLIIRHLVLPNDIAKSEEVLRFIARNVSPKAYVNIMAQYYPTYQAHKYPEIARRITIEEYRKVLKIAKEIGPEFRLAD</sequence>
<dbReference type="STRING" id="1121883.SAMN02745226_00069"/>
<comment type="cofactor">
    <cofactor evidence="5">
        <name>[4Fe-4S] cluster</name>
        <dbReference type="ChEBI" id="CHEBI:49883"/>
    </cofactor>
    <text evidence="5">Binds 1 [4Fe-4S] cluster. The cluster is coordinated with 3 cysteines and an exchangeable S-adenosyl-L-methionine.</text>
</comment>
<dbReference type="InterPro" id="IPR016431">
    <property type="entry name" value="Pyrv-formate_lyase-activ_prd"/>
</dbReference>
<dbReference type="InterPro" id="IPR040085">
    <property type="entry name" value="MJ0674-like"/>
</dbReference>
<keyword evidence="7" id="KW-0456">Lyase</keyword>
<organism evidence="7 8">
    <name type="scientific">Fervidobacterium gondwanense DSM 13020</name>
    <dbReference type="NCBI Taxonomy" id="1121883"/>
    <lineage>
        <taxon>Bacteria</taxon>
        <taxon>Thermotogati</taxon>
        <taxon>Thermotogota</taxon>
        <taxon>Thermotogae</taxon>
        <taxon>Thermotogales</taxon>
        <taxon>Fervidobacteriaceae</taxon>
        <taxon>Fervidobacterium</taxon>
    </lineage>
</organism>
<dbReference type="PROSITE" id="PS51918">
    <property type="entry name" value="RADICAL_SAM"/>
    <property type="match status" value="1"/>
</dbReference>
<evidence type="ECO:0000259" key="6">
    <source>
        <dbReference type="PROSITE" id="PS51918"/>
    </source>
</evidence>
<dbReference type="PANTHER" id="PTHR43075">
    <property type="entry name" value="FORMATE LYASE ACTIVATING ENZYME, PUTATIVE (AFU_ORTHOLOGUE AFUA_2G15630)-RELATED"/>
    <property type="match status" value="1"/>
</dbReference>
<dbReference type="PANTHER" id="PTHR43075:SF1">
    <property type="entry name" value="FORMATE LYASE ACTIVATING ENZYME, PUTATIVE (AFU_ORTHOLOGUE AFUA_2G15630)-RELATED"/>
    <property type="match status" value="1"/>
</dbReference>
<evidence type="ECO:0000256" key="3">
    <source>
        <dbReference type="ARBA" id="ARBA00023004"/>
    </source>
</evidence>
<keyword evidence="7" id="KW-0670">Pyruvate</keyword>
<keyword evidence="2 5" id="KW-0479">Metal-binding</keyword>
<dbReference type="GO" id="GO:0016829">
    <property type="term" value="F:lyase activity"/>
    <property type="evidence" value="ECO:0007669"/>
    <property type="project" value="UniProtKB-KW"/>
</dbReference>
<feature type="binding site" evidence="5">
    <location>
        <position position="83"/>
    </location>
    <ligand>
        <name>[4Fe-4S] cluster</name>
        <dbReference type="ChEBI" id="CHEBI:49883"/>
        <note>4Fe-4S-S-AdoMet</note>
    </ligand>
</feature>
<dbReference type="GO" id="GO:0046872">
    <property type="term" value="F:metal ion binding"/>
    <property type="evidence" value="ECO:0007669"/>
    <property type="project" value="UniProtKB-KW"/>
</dbReference>
<dbReference type="SFLD" id="SFLDS00029">
    <property type="entry name" value="Radical_SAM"/>
    <property type="match status" value="1"/>
</dbReference>
<dbReference type="Pfam" id="PF04055">
    <property type="entry name" value="Radical_SAM"/>
    <property type="match status" value="1"/>
</dbReference>
<dbReference type="EMBL" id="FRDJ01000001">
    <property type="protein sequence ID" value="SHN48904.1"/>
    <property type="molecule type" value="Genomic_DNA"/>
</dbReference>
<evidence type="ECO:0000256" key="4">
    <source>
        <dbReference type="ARBA" id="ARBA00023014"/>
    </source>
</evidence>
<reference evidence="8" key="1">
    <citation type="submission" date="2016-12" db="EMBL/GenBank/DDBJ databases">
        <authorList>
            <person name="Varghese N."/>
            <person name="Submissions S."/>
        </authorList>
    </citation>
    <scope>NUCLEOTIDE SEQUENCE [LARGE SCALE GENOMIC DNA]</scope>
    <source>
        <strain evidence="8">DSM 13020</strain>
    </source>
</reference>
<dbReference type="InterPro" id="IPR007197">
    <property type="entry name" value="rSAM"/>
</dbReference>
<dbReference type="InterPro" id="IPR013785">
    <property type="entry name" value="Aldolase_TIM"/>
</dbReference>
<dbReference type="SUPFAM" id="SSF102114">
    <property type="entry name" value="Radical SAM enzymes"/>
    <property type="match status" value="1"/>
</dbReference>
<feature type="binding site" evidence="5">
    <location>
        <position position="87"/>
    </location>
    <ligand>
        <name>[4Fe-4S] cluster</name>
        <dbReference type="ChEBI" id="CHEBI:49883"/>
        <note>4Fe-4S-S-AdoMet</note>
    </ligand>
</feature>